<gene>
    <name evidence="1" type="ORF">GEV33_005419</name>
</gene>
<reference evidence="1" key="1">
    <citation type="journal article" date="2020" name="J Insects Food Feed">
        <title>The yellow mealworm (Tenebrio molitor) genome: a resource for the emerging insects as food and feed industry.</title>
        <authorList>
            <person name="Eriksson T."/>
            <person name="Andere A."/>
            <person name="Kelstrup H."/>
            <person name="Emery V."/>
            <person name="Picard C."/>
        </authorList>
    </citation>
    <scope>NUCLEOTIDE SEQUENCE</scope>
    <source>
        <strain evidence="1">Stoneville</strain>
        <tissue evidence="1">Whole head</tissue>
    </source>
</reference>
<sequence>MPFVDAQDDHTTESGPASYVNDEFCEADLNGENEVTQKDGGVAKALGERDEWAIFGELVALVFRRLPDDRTRCIAKHRINTVLYEAELASYNSASYNG</sequence>
<reference evidence="1" key="2">
    <citation type="submission" date="2021-08" db="EMBL/GenBank/DDBJ databases">
        <authorList>
            <person name="Eriksson T."/>
        </authorList>
    </citation>
    <scope>NUCLEOTIDE SEQUENCE</scope>
    <source>
        <strain evidence="1">Stoneville</strain>
        <tissue evidence="1">Whole head</tissue>
    </source>
</reference>
<keyword evidence="2" id="KW-1185">Reference proteome</keyword>
<dbReference type="Proteomes" id="UP000719412">
    <property type="component" value="Unassembled WGS sequence"/>
</dbReference>
<comment type="caution">
    <text evidence="1">The sequence shown here is derived from an EMBL/GenBank/DDBJ whole genome shotgun (WGS) entry which is preliminary data.</text>
</comment>
<proteinExistence type="predicted"/>
<evidence type="ECO:0000313" key="2">
    <source>
        <dbReference type="Proteomes" id="UP000719412"/>
    </source>
</evidence>
<protein>
    <submittedName>
        <fullName evidence="1">Uncharacterized protein</fullName>
    </submittedName>
</protein>
<name>A0A8J6LLW2_TENMO</name>
<accession>A0A8J6LLW2</accession>
<dbReference type="EMBL" id="JABDTM020019614">
    <property type="protein sequence ID" value="KAH0817371.1"/>
    <property type="molecule type" value="Genomic_DNA"/>
</dbReference>
<evidence type="ECO:0000313" key="1">
    <source>
        <dbReference type="EMBL" id="KAH0817371.1"/>
    </source>
</evidence>
<organism evidence="1 2">
    <name type="scientific">Tenebrio molitor</name>
    <name type="common">Yellow mealworm beetle</name>
    <dbReference type="NCBI Taxonomy" id="7067"/>
    <lineage>
        <taxon>Eukaryota</taxon>
        <taxon>Metazoa</taxon>
        <taxon>Ecdysozoa</taxon>
        <taxon>Arthropoda</taxon>
        <taxon>Hexapoda</taxon>
        <taxon>Insecta</taxon>
        <taxon>Pterygota</taxon>
        <taxon>Neoptera</taxon>
        <taxon>Endopterygota</taxon>
        <taxon>Coleoptera</taxon>
        <taxon>Polyphaga</taxon>
        <taxon>Cucujiformia</taxon>
        <taxon>Tenebrionidae</taxon>
        <taxon>Tenebrio</taxon>
    </lineage>
</organism>
<dbReference type="AlphaFoldDB" id="A0A8J6LLW2"/>